<comment type="similarity">
    <text evidence="1 3">Belongs to the class-III pyridoxal-phosphate-dependent aminotransferase family.</text>
</comment>
<dbReference type="Gene3D" id="3.90.1150.10">
    <property type="entry name" value="Aspartate Aminotransferase, domain 1"/>
    <property type="match status" value="1"/>
</dbReference>
<evidence type="ECO:0000256" key="3">
    <source>
        <dbReference type="RuleBase" id="RU003560"/>
    </source>
</evidence>
<dbReference type="InterPro" id="IPR049704">
    <property type="entry name" value="Aminotrans_3_PPA_site"/>
</dbReference>
<dbReference type="Proteomes" id="UP000027920">
    <property type="component" value="Unassembled WGS sequence"/>
</dbReference>
<dbReference type="InterPro" id="IPR015422">
    <property type="entry name" value="PyrdxlP-dep_Trfase_small"/>
</dbReference>
<evidence type="ECO:0000256" key="1">
    <source>
        <dbReference type="ARBA" id="ARBA00008954"/>
    </source>
</evidence>
<dbReference type="EMBL" id="AMGV01000004">
    <property type="protein sequence ID" value="KEF57916.1"/>
    <property type="molecule type" value="Genomic_DNA"/>
</dbReference>
<comment type="caution">
    <text evidence="4">The sequence shown here is derived from an EMBL/GenBank/DDBJ whole genome shotgun (WGS) entry which is preliminary data.</text>
</comment>
<dbReference type="PROSITE" id="PS00600">
    <property type="entry name" value="AA_TRANSFER_CLASS_3"/>
    <property type="match status" value="1"/>
</dbReference>
<reference evidence="4 5" key="1">
    <citation type="submission" date="2013-03" db="EMBL/GenBank/DDBJ databases">
        <title>The Genome Sequence of Exophiala aquamarina CBS 119918.</title>
        <authorList>
            <consortium name="The Broad Institute Genomics Platform"/>
            <person name="Cuomo C."/>
            <person name="de Hoog S."/>
            <person name="Gorbushina A."/>
            <person name="Walker B."/>
            <person name="Young S.K."/>
            <person name="Zeng Q."/>
            <person name="Gargeya S."/>
            <person name="Fitzgerald M."/>
            <person name="Haas B."/>
            <person name="Abouelleil A."/>
            <person name="Allen A.W."/>
            <person name="Alvarado L."/>
            <person name="Arachchi H.M."/>
            <person name="Berlin A.M."/>
            <person name="Chapman S.B."/>
            <person name="Gainer-Dewar J."/>
            <person name="Goldberg J."/>
            <person name="Griggs A."/>
            <person name="Gujja S."/>
            <person name="Hansen M."/>
            <person name="Howarth C."/>
            <person name="Imamovic A."/>
            <person name="Ireland A."/>
            <person name="Larimer J."/>
            <person name="McCowan C."/>
            <person name="Murphy C."/>
            <person name="Pearson M."/>
            <person name="Poon T.W."/>
            <person name="Priest M."/>
            <person name="Roberts A."/>
            <person name="Saif S."/>
            <person name="Shea T."/>
            <person name="Sisk P."/>
            <person name="Sykes S."/>
            <person name="Wortman J."/>
            <person name="Nusbaum C."/>
            <person name="Birren B."/>
        </authorList>
    </citation>
    <scope>NUCLEOTIDE SEQUENCE [LARGE SCALE GENOMIC DNA]</scope>
    <source>
        <strain evidence="4 5">CBS 119918</strain>
    </source>
</reference>
<keyword evidence="4" id="KW-0670">Pyruvate</keyword>
<dbReference type="PANTHER" id="PTHR45688:SF13">
    <property type="entry name" value="ALANINE--GLYOXYLATE AMINOTRANSFERASE 2-LIKE"/>
    <property type="match status" value="1"/>
</dbReference>
<dbReference type="HOGENOM" id="CLU_016922_10_0_1"/>
<dbReference type="InterPro" id="IPR005814">
    <property type="entry name" value="Aminotrans_3"/>
</dbReference>
<accession>A0A072PDH6</accession>
<protein>
    <submittedName>
        <fullName evidence="4">2,2-dialkylglycine decarboxylase (Pyruvate)</fullName>
    </submittedName>
</protein>
<dbReference type="AlphaFoldDB" id="A0A072PDH6"/>
<dbReference type="GeneID" id="25280759"/>
<dbReference type="PANTHER" id="PTHR45688">
    <property type="match status" value="1"/>
</dbReference>
<dbReference type="RefSeq" id="XP_013260506.1">
    <property type="nucleotide sequence ID" value="XM_013405052.1"/>
</dbReference>
<dbReference type="VEuPathDB" id="FungiDB:A1O9_05838"/>
<dbReference type="SUPFAM" id="SSF53383">
    <property type="entry name" value="PLP-dependent transferases"/>
    <property type="match status" value="1"/>
</dbReference>
<dbReference type="InterPro" id="IPR015421">
    <property type="entry name" value="PyrdxlP-dep_Trfase_major"/>
</dbReference>
<dbReference type="OrthoDB" id="10261433at2759"/>
<dbReference type="Gene3D" id="3.40.640.10">
    <property type="entry name" value="Type I PLP-dependent aspartate aminotransferase-like (Major domain)"/>
    <property type="match status" value="1"/>
</dbReference>
<dbReference type="GO" id="GO:0008483">
    <property type="term" value="F:transaminase activity"/>
    <property type="evidence" value="ECO:0007669"/>
    <property type="project" value="InterPro"/>
</dbReference>
<dbReference type="GO" id="GO:0005739">
    <property type="term" value="C:mitochondrion"/>
    <property type="evidence" value="ECO:0007669"/>
    <property type="project" value="TreeGrafter"/>
</dbReference>
<dbReference type="STRING" id="1182545.A0A072PDH6"/>
<sequence length="470" mass="50392">MAAPYDSKDFWERADKYLMNTGAPFTPIIITRSKGTYIYDVDDREIIDFTSGQMSASLGHGHPEIAETVAKYISELDHLNSTILCPPVVDLATKFAQILPAPLSKSFFLSTGSESVEAAINIAKRATGKFEIVAFSASYHGATQGVASATYCMGRKHGFPVVPGQLAFPAPHGPSSRFRKPDGSYDWATEMDFGWAMVDAQSVGSLAAFVFEPILSAGGIIEPPLWYLKRMAAECRKRGMLVIADEAQTGLGRTGDMFAFQRDEIVPDILALSKSLGCGIALSAVSTTPEIAQRAVERGMLWVTTHQNDPLPAAVGCKVLEIVARDGLVQAARDRGTQLRDGLLALKDKYWCVGELRGRGLLQGLEIIGDPVTRAQSNELGVVVAEKALEFGLSCQIVSLPNAAGLFRIAPPLTVSEEEVAKALDILDRAFAAALYTHPLPSLPVPYAKNPTSSGLVAADAIAAEPSPRL</sequence>
<dbReference type="InterPro" id="IPR015424">
    <property type="entry name" value="PyrdxlP-dep_Trfase"/>
</dbReference>
<keyword evidence="5" id="KW-1185">Reference proteome</keyword>
<proteinExistence type="inferred from homology"/>
<evidence type="ECO:0000256" key="2">
    <source>
        <dbReference type="ARBA" id="ARBA00022898"/>
    </source>
</evidence>
<evidence type="ECO:0000313" key="4">
    <source>
        <dbReference type="EMBL" id="KEF57916.1"/>
    </source>
</evidence>
<dbReference type="Pfam" id="PF00202">
    <property type="entry name" value="Aminotran_3"/>
    <property type="match status" value="1"/>
</dbReference>
<organism evidence="4 5">
    <name type="scientific">Exophiala aquamarina CBS 119918</name>
    <dbReference type="NCBI Taxonomy" id="1182545"/>
    <lineage>
        <taxon>Eukaryota</taxon>
        <taxon>Fungi</taxon>
        <taxon>Dikarya</taxon>
        <taxon>Ascomycota</taxon>
        <taxon>Pezizomycotina</taxon>
        <taxon>Eurotiomycetes</taxon>
        <taxon>Chaetothyriomycetidae</taxon>
        <taxon>Chaetothyriales</taxon>
        <taxon>Herpotrichiellaceae</taxon>
        <taxon>Exophiala</taxon>
    </lineage>
</organism>
<evidence type="ECO:0000313" key="5">
    <source>
        <dbReference type="Proteomes" id="UP000027920"/>
    </source>
</evidence>
<dbReference type="CDD" id="cd00610">
    <property type="entry name" value="OAT_like"/>
    <property type="match status" value="1"/>
</dbReference>
<name>A0A072PDH6_9EURO</name>
<dbReference type="PIRSF" id="PIRSF000521">
    <property type="entry name" value="Transaminase_4ab_Lys_Orn"/>
    <property type="match status" value="1"/>
</dbReference>
<dbReference type="GO" id="GO:0030170">
    <property type="term" value="F:pyridoxal phosphate binding"/>
    <property type="evidence" value="ECO:0007669"/>
    <property type="project" value="InterPro"/>
</dbReference>
<gene>
    <name evidence="4" type="ORF">A1O9_05838</name>
</gene>
<keyword evidence="2 3" id="KW-0663">Pyridoxal phosphate</keyword>